<dbReference type="Proteomes" id="UP000554482">
    <property type="component" value="Unassembled WGS sequence"/>
</dbReference>
<evidence type="ECO:0000256" key="11">
    <source>
        <dbReference type="ARBA" id="ARBA00023136"/>
    </source>
</evidence>
<keyword evidence="10 13" id="KW-1133">Transmembrane helix</keyword>
<evidence type="ECO:0000313" key="16">
    <source>
        <dbReference type="Proteomes" id="UP000554482"/>
    </source>
</evidence>
<feature type="region of interest" description="Disordered" evidence="12">
    <location>
        <begin position="300"/>
        <end position="321"/>
    </location>
</feature>
<organism evidence="15 16">
    <name type="scientific">Thalictrum thalictroides</name>
    <name type="common">Rue-anemone</name>
    <name type="synonym">Anemone thalictroides</name>
    <dbReference type="NCBI Taxonomy" id="46969"/>
    <lineage>
        <taxon>Eukaryota</taxon>
        <taxon>Viridiplantae</taxon>
        <taxon>Streptophyta</taxon>
        <taxon>Embryophyta</taxon>
        <taxon>Tracheophyta</taxon>
        <taxon>Spermatophyta</taxon>
        <taxon>Magnoliopsida</taxon>
        <taxon>Ranunculales</taxon>
        <taxon>Ranunculaceae</taxon>
        <taxon>Thalictroideae</taxon>
        <taxon>Thalictrum</taxon>
    </lineage>
</organism>
<dbReference type="PANTHER" id="PTHR47355:SF1">
    <property type="entry name" value="E3 UBIQUITIN-PROTEIN LIGASE SPL2"/>
    <property type="match status" value="1"/>
</dbReference>
<dbReference type="GO" id="GO:0008270">
    <property type="term" value="F:zinc ion binding"/>
    <property type="evidence" value="ECO:0007669"/>
    <property type="project" value="UniProtKB-KW"/>
</dbReference>
<keyword evidence="11 13" id="KW-0472">Membrane</keyword>
<evidence type="ECO:0000256" key="4">
    <source>
        <dbReference type="ARBA" id="ARBA00022679"/>
    </source>
</evidence>
<dbReference type="GO" id="GO:0061630">
    <property type="term" value="F:ubiquitin protein ligase activity"/>
    <property type="evidence" value="ECO:0007669"/>
    <property type="project" value="UniProtKB-EC"/>
</dbReference>
<keyword evidence="7" id="KW-0863">Zinc-finger</keyword>
<keyword evidence="5 13" id="KW-0812">Transmembrane</keyword>
<dbReference type="GO" id="GO:0016020">
    <property type="term" value="C:membrane"/>
    <property type="evidence" value="ECO:0007669"/>
    <property type="project" value="UniProtKB-SubCell"/>
</dbReference>
<keyword evidence="8" id="KW-0833">Ubl conjugation pathway</keyword>
<name>A0A7J6W4Q1_THATH</name>
<dbReference type="GO" id="GO:0016567">
    <property type="term" value="P:protein ubiquitination"/>
    <property type="evidence" value="ECO:0007669"/>
    <property type="project" value="InterPro"/>
</dbReference>
<keyword evidence="4" id="KW-0808">Transferase</keyword>
<keyword evidence="16" id="KW-1185">Reference proteome</keyword>
<evidence type="ECO:0000256" key="8">
    <source>
        <dbReference type="ARBA" id="ARBA00022786"/>
    </source>
</evidence>
<keyword evidence="9" id="KW-0862">Zinc</keyword>
<feature type="transmembrane region" description="Helical" evidence="13">
    <location>
        <begin position="272"/>
        <end position="292"/>
    </location>
</feature>
<comment type="catalytic activity">
    <reaction evidence="1">
        <text>S-ubiquitinyl-[E2 ubiquitin-conjugating enzyme]-L-cysteine + [acceptor protein]-L-lysine = [E2 ubiquitin-conjugating enzyme]-L-cysteine + N(6)-ubiquitinyl-[acceptor protein]-L-lysine.</text>
        <dbReference type="EC" id="2.3.2.27"/>
    </reaction>
</comment>
<evidence type="ECO:0000259" key="14">
    <source>
        <dbReference type="Pfam" id="PF12483"/>
    </source>
</evidence>
<keyword evidence="6" id="KW-0479">Metal-binding</keyword>
<evidence type="ECO:0000256" key="13">
    <source>
        <dbReference type="SAM" id="Phobius"/>
    </source>
</evidence>
<gene>
    <name evidence="15" type="ORF">FRX31_018624</name>
</gene>
<dbReference type="PANTHER" id="PTHR47355">
    <property type="entry name" value="E3 UBIQUITIN-PROTEIN LIGASE SPL2"/>
    <property type="match status" value="1"/>
</dbReference>
<evidence type="ECO:0000256" key="6">
    <source>
        <dbReference type="ARBA" id="ARBA00022723"/>
    </source>
</evidence>
<dbReference type="AlphaFoldDB" id="A0A7J6W4Q1"/>
<accession>A0A7J6W4Q1</accession>
<evidence type="ECO:0000256" key="1">
    <source>
        <dbReference type="ARBA" id="ARBA00000900"/>
    </source>
</evidence>
<evidence type="ECO:0000256" key="3">
    <source>
        <dbReference type="ARBA" id="ARBA00012483"/>
    </source>
</evidence>
<evidence type="ECO:0000256" key="9">
    <source>
        <dbReference type="ARBA" id="ARBA00022833"/>
    </source>
</evidence>
<evidence type="ECO:0000256" key="10">
    <source>
        <dbReference type="ARBA" id="ARBA00022989"/>
    </source>
</evidence>
<dbReference type="InterPro" id="IPR044247">
    <property type="entry name" value="SPL2-like"/>
</dbReference>
<protein>
    <recommendedName>
        <fullName evidence="3">RING-type E3 ubiquitin transferase</fullName>
        <ecNumber evidence="3">2.3.2.27</ecNumber>
    </recommendedName>
</protein>
<dbReference type="Pfam" id="PF12483">
    <property type="entry name" value="GIDE"/>
    <property type="match status" value="1"/>
</dbReference>
<dbReference type="InterPro" id="IPR022170">
    <property type="entry name" value="MUL1-like"/>
</dbReference>
<reference evidence="15 16" key="1">
    <citation type="submission" date="2020-06" db="EMBL/GenBank/DDBJ databases">
        <title>Transcriptomic and genomic resources for Thalictrum thalictroides and T. hernandezii: Facilitating candidate gene discovery in an emerging model plant lineage.</title>
        <authorList>
            <person name="Arias T."/>
            <person name="Riano-Pachon D.M."/>
            <person name="Di Stilio V.S."/>
        </authorList>
    </citation>
    <scope>NUCLEOTIDE SEQUENCE [LARGE SCALE GENOMIC DNA]</scope>
    <source>
        <strain evidence="16">cv. WT478/WT964</strain>
        <tissue evidence="15">Leaves</tissue>
    </source>
</reference>
<sequence length="321" mass="36324">MTLLAEFFPPLCSFVAGLAIGYGAIKCWRYADSHPDHYVLEKIRQAKDVGISDVHAFISGSESSDEKLVAVRGIVETHSTNWWRWLRPPEILVSKFGVKGVALEQTHAYIVISKDFEEIEEGLFWYFINLYNKYWSYEKYTSLTTVPFILTESGSGSSTGSQSSSSDYVSVTWGAESTHMLPLQTVSLHTHCIEYPQFLFNFLGVGPLGLIEEKMIRLGKEFTVIGICSLQDGKPQIKPCEDLPVFLTEWTKEELVTKLSRSLEKWYLDSDFLGFVALILLGLSLIWAKTIWKEWKLQSRKKDGADVDQGNGKRPALSKSQ</sequence>
<dbReference type="EC" id="2.3.2.27" evidence="3"/>
<evidence type="ECO:0000256" key="7">
    <source>
        <dbReference type="ARBA" id="ARBA00022771"/>
    </source>
</evidence>
<feature type="domain" description="E3 Ubiquitin ligase MUL1-like" evidence="14">
    <location>
        <begin position="141"/>
        <end position="279"/>
    </location>
</feature>
<comment type="subcellular location">
    <subcellularLocation>
        <location evidence="2">Membrane</location>
        <topology evidence="2">Multi-pass membrane protein</topology>
    </subcellularLocation>
</comment>
<evidence type="ECO:0000256" key="2">
    <source>
        <dbReference type="ARBA" id="ARBA00004141"/>
    </source>
</evidence>
<comment type="caution">
    <text evidence="15">The sequence shown here is derived from an EMBL/GenBank/DDBJ whole genome shotgun (WGS) entry which is preliminary data.</text>
</comment>
<dbReference type="EMBL" id="JABWDY010022311">
    <property type="protein sequence ID" value="KAF5191788.1"/>
    <property type="molecule type" value="Genomic_DNA"/>
</dbReference>
<evidence type="ECO:0000313" key="15">
    <source>
        <dbReference type="EMBL" id="KAF5191788.1"/>
    </source>
</evidence>
<proteinExistence type="predicted"/>
<evidence type="ECO:0000256" key="12">
    <source>
        <dbReference type="SAM" id="MobiDB-lite"/>
    </source>
</evidence>
<evidence type="ECO:0000256" key="5">
    <source>
        <dbReference type="ARBA" id="ARBA00022692"/>
    </source>
</evidence>